<evidence type="ECO:0000256" key="1">
    <source>
        <dbReference type="SAM" id="MobiDB-lite"/>
    </source>
</evidence>
<reference evidence="2 3" key="2">
    <citation type="journal article" date="2013" name="Plant Cell Physiol.">
        <title>Rice Annotation Project Database (RAP-DB): an integrative and interactive database for rice genomics.</title>
        <authorList>
            <person name="Sakai H."/>
            <person name="Lee S.S."/>
            <person name="Tanaka T."/>
            <person name="Numa H."/>
            <person name="Kim J."/>
            <person name="Kawahara Y."/>
            <person name="Wakimoto H."/>
            <person name="Yang C.C."/>
            <person name="Iwamoto M."/>
            <person name="Abe T."/>
            <person name="Yamada Y."/>
            <person name="Muto A."/>
            <person name="Inokuchi H."/>
            <person name="Ikemura T."/>
            <person name="Matsumoto T."/>
            <person name="Sasaki T."/>
            <person name="Itoh T."/>
        </authorList>
    </citation>
    <scope>NUCLEOTIDE SEQUENCE [LARGE SCALE GENOMIC DNA]</scope>
    <source>
        <strain evidence="3">cv. Nipponbare</strain>
    </source>
</reference>
<evidence type="ECO:0000313" key="2">
    <source>
        <dbReference type="EMBL" id="BAS74703.1"/>
    </source>
</evidence>
<organism evidence="2 3">
    <name type="scientific">Oryza sativa subsp. japonica</name>
    <name type="common">Rice</name>
    <dbReference type="NCBI Taxonomy" id="39947"/>
    <lineage>
        <taxon>Eukaryota</taxon>
        <taxon>Viridiplantae</taxon>
        <taxon>Streptophyta</taxon>
        <taxon>Embryophyta</taxon>
        <taxon>Tracheophyta</taxon>
        <taxon>Spermatophyta</taxon>
        <taxon>Magnoliopsida</taxon>
        <taxon>Liliopsida</taxon>
        <taxon>Poales</taxon>
        <taxon>Poaceae</taxon>
        <taxon>BOP clade</taxon>
        <taxon>Oryzoideae</taxon>
        <taxon>Oryzeae</taxon>
        <taxon>Oryzinae</taxon>
        <taxon>Oryza</taxon>
        <taxon>Oryza sativa</taxon>
    </lineage>
</organism>
<name>A0A0P0V972_ORYSJ</name>
<dbReference type="EMBL" id="AP014957">
    <property type="protein sequence ID" value="BAS74703.1"/>
    <property type="molecule type" value="Genomic_DNA"/>
</dbReference>
<feature type="region of interest" description="Disordered" evidence="1">
    <location>
        <begin position="114"/>
        <end position="167"/>
    </location>
</feature>
<dbReference type="InParanoid" id="A0A0P0V972"/>
<evidence type="ECO:0000313" key="3">
    <source>
        <dbReference type="Proteomes" id="UP000059680"/>
    </source>
</evidence>
<dbReference type="AlphaFoldDB" id="A0A0P0V972"/>
<accession>A0A0P0V972</accession>
<dbReference type="PaxDb" id="39947-A0A0P0V972"/>
<feature type="compositionally biased region" description="Polar residues" evidence="1">
    <location>
        <begin position="158"/>
        <end position="167"/>
    </location>
</feature>
<reference evidence="2 3" key="3">
    <citation type="journal article" date="2013" name="Rice">
        <title>Improvement of the Oryza sativa Nipponbare reference genome using next generation sequence and optical map data.</title>
        <authorList>
            <person name="Kawahara Y."/>
            <person name="de la Bastide M."/>
            <person name="Hamilton J.P."/>
            <person name="Kanamori H."/>
            <person name="McCombie W.R."/>
            <person name="Ouyang S."/>
            <person name="Schwartz D.C."/>
            <person name="Tanaka T."/>
            <person name="Wu J."/>
            <person name="Zhou S."/>
            <person name="Childs K.L."/>
            <person name="Davidson R.M."/>
            <person name="Lin H."/>
            <person name="Quesada-Ocampo L."/>
            <person name="Vaillancourt B."/>
            <person name="Sakai H."/>
            <person name="Lee S.S."/>
            <person name="Kim J."/>
            <person name="Numa H."/>
            <person name="Itoh T."/>
            <person name="Buell C.R."/>
            <person name="Matsumoto T."/>
        </authorList>
    </citation>
    <scope>NUCLEOTIDE SEQUENCE [LARGE SCALE GENOMIC DNA]</scope>
    <source>
        <strain evidence="3">cv. Nipponbare</strain>
    </source>
</reference>
<sequence>MQPAADGERWRGAHPSPGLRAVVRRRRVGAAERATGAVARVRALARDSERNRRCFVSVGTGRMLAAAFESLAAAALVCMMPLDKEAARVLASSSSMGSRSRRNCQARELAQKAERCTGCDHQGSDLPAGHQGRHGRHHPPGELRQARRDEGSVHGAHPNTNRGPRRR</sequence>
<reference evidence="3" key="1">
    <citation type="journal article" date="2005" name="Nature">
        <title>The map-based sequence of the rice genome.</title>
        <authorList>
            <consortium name="International rice genome sequencing project (IRGSP)"/>
            <person name="Matsumoto T."/>
            <person name="Wu J."/>
            <person name="Kanamori H."/>
            <person name="Katayose Y."/>
            <person name="Fujisawa M."/>
            <person name="Namiki N."/>
            <person name="Mizuno H."/>
            <person name="Yamamoto K."/>
            <person name="Antonio B.A."/>
            <person name="Baba T."/>
            <person name="Sakata K."/>
            <person name="Nagamura Y."/>
            <person name="Aoki H."/>
            <person name="Arikawa K."/>
            <person name="Arita K."/>
            <person name="Bito T."/>
            <person name="Chiden Y."/>
            <person name="Fujitsuka N."/>
            <person name="Fukunaka R."/>
            <person name="Hamada M."/>
            <person name="Harada C."/>
            <person name="Hayashi A."/>
            <person name="Hijishita S."/>
            <person name="Honda M."/>
            <person name="Hosokawa S."/>
            <person name="Ichikawa Y."/>
            <person name="Idonuma A."/>
            <person name="Iijima M."/>
            <person name="Ikeda M."/>
            <person name="Ikeno M."/>
            <person name="Ito K."/>
            <person name="Ito S."/>
            <person name="Ito T."/>
            <person name="Ito Y."/>
            <person name="Ito Y."/>
            <person name="Iwabuchi A."/>
            <person name="Kamiya K."/>
            <person name="Karasawa W."/>
            <person name="Kurita K."/>
            <person name="Katagiri S."/>
            <person name="Kikuta A."/>
            <person name="Kobayashi H."/>
            <person name="Kobayashi N."/>
            <person name="Machita K."/>
            <person name="Maehara T."/>
            <person name="Masukawa M."/>
            <person name="Mizubayashi T."/>
            <person name="Mukai Y."/>
            <person name="Nagasaki H."/>
            <person name="Nagata Y."/>
            <person name="Naito S."/>
            <person name="Nakashima M."/>
            <person name="Nakama Y."/>
            <person name="Nakamichi Y."/>
            <person name="Nakamura M."/>
            <person name="Meguro A."/>
            <person name="Negishi M."/>
            <person name="Ohta I."/>
            <person name="Ohta T."/>
            <person name="Okamoto M."/>
            <person name="Ono N."/>
            <person name="Saji S."/>
            <person name="Sakaguchi M."/>
            <person name="Sakai K."/>
            <person name="Shibata M."/>
            <person name="Shimokawa T."/>
            <person name="Song J."/>
            <person name="Takazaki Y."/>
            <person name="Terasawa K."/>
            <person name="Tsugane M."/>
            <person name="Tsuji K."/>
            <person name="Ueda S."/>
            <person name="Waki K."/>
            <person name="Yamagata H."/>
            <person name="Yamamoto M."/>
            <person name="Yamamoto S."/>
            <person name="Yamane H."/>
            <person name="Yoshiki S."/>
            <person name="Yoshihara R."/>
            <person name="Yukawa K."/>
            <person name="Zhong H."/>
            <person name="Yano M."/>
            <person name="Yuan Q."/>
            <person name="Ouyang S."/>
            <person name="Liu J."/>
            <person name="Jones K.M."/>
            <person name="Gansberger K."/>
            <person name="Moffat K."/>
            <person name="Hill J."/>
            <person name="Bera J."/>
            <person name="Fadrosh D."/>
            <person name="Jin S."/>
            <person name="Johri S."/>
            <person name="Kim M."/>
            <person name="Overton L."/>
            <person name="Reardon M."/>
            <person name="Tsitrin T."/>
            <person name="Vuong H."/>
            <person name="Weaver B."/>
            <person name="Ciecko A."/>
            <person name="Tallon L."/>
            <person name="Jackson J."/>
            <person name="Pai G."/>
            <person name="Aken S.V."/>
            <person name="Utterback T."/>
            <person name="Reidmuller S."/>
            <person name="Feldblyum T."/>
            <person name="Hsiao J."/>
            <person name="Zismann V."/>
            <person name="Iobst S."/>
            <person name="de Vazeille A.R."/>
            <person name="Buell C.R."/>
            <person name="Ying K."/>
            <person name="Li Y."/>
            <person name="Lu T."/>
            <person name="Huang Y."/>
            <person name="Zhao Q."/>
            <person name="Feng Q."/>
            <person name="Zhang L."/>
            <person name="Zhu J."/>
            <person name="Weng Q."/>
            <person name="Mu J."/>
            <person name="Lu Y."/>
            <person name="Fan D."/>
            <person name="Liu Y."/>
            <person name="Guan J."/>
            <person name="Zhang Y."/>
            <person name="Yu S."/>
            <person name="Liu X."/>
            <person name="Zhang Y."/>
            <person name="Hong G."/>
            <person name="Han B."/>
            <person name="Choisne N."/>
            <person name="Demange N."/>
            <person name="Orjeda G."/>
            <person name="Samain S."/>
            <person name="Cattolico L."/>
            <person name="Pelletier E."/>
            <person name="Couloux A."/>
            <person name="Segurens B."/>
            <person name="Wincker P."/>
            <person name="D'Hont A."/>
            <person name="Scarpelli C."/>
            <person name="Weissenbach J."/>
            <person name="Salanoubat M."/>
            <person name="Quetier F."/>
            <person name="Yu Y."/>
            <person name="Kim H.R."/>
            <person name="Rambo T."/>
            <person name="Currie J."/>
            <person name="Collura K."/>
            <person name="Luo M."/>
            <person name="Yang T."/>
            <person name="Ammiraju J.S.S."/>
            <person name="Engler F."/>
            <person name="Soderlund C."/>
            <person name="Wing R.A."/>
            <person name="Palmer L.E."/>
            <person name="de la Bastide M."/>
            <person name="Spiegel L."/>
            <person name="Nascimento L."/>
            <person name="Zutavern T."/>
            <person name="O'Shaughnessy A."/>
            <person name="Dike S."/>
            <person name="Dedhia N."/>
            <person name="Preston R."/>
            <person name="Balija V."/>
            <person name="McCombie W.R."/>
            <person name="Chow T."/>
            <person name="Chen H."/>
            <person name="Chung M."/>
            <person name="Chen C."/>
            <person name="Shaw J."/>
            <person name="Wu H."/>
            <person name="Hsiao K."/>
            <person name="Chao Y."/>
            <person name="Chu M."/>
            <person name="Cheng C."/>
            <person name="Hour A."/>
            <person name="Lee P."/>
            <person name="Lin S."/>
            <person name="Lin Y."/>
            <person name="Liou J."/>
            <person name="Liu S."/>
            <person name="Hsing Y."/>
            <person name="Raghuvanshi S."/>
            <person name="Mohanty A."/>
            <person name="Bharti A.K."/>
            <person name="Gaur A."/>
            <person name="Gupta V."/>
            <person name="Kumar D."/>
            <person name="Ravi V."/>
            <person name="Vij S."/>
            <person name="Kapur A."/>
            <person name="Khurana P."/>
            <person name="Khurana P."/>
            <person name="Khurana J.P."/>
            <person name="Tyagi A.K."/>
            <person name="Gaikwad K."/>
            <person name="Singh A."/>
            <person name="Dalal V."/>
            <person name="Srivastava S."/>
            <person name="Dixit A."/>
            <person name="Pal A.K."/>
            <person name="Ghazi I.A."/>
            <person name="Yadav M."/>
            <person name="Pandit A."/>
            <person name="Bhargava A."/>
            <person name="Sureshbabu K."/>
            <person name="Batra K."/>
            <person name="Sharma T.R."/>
            <person name="Mohapatra T."/>
            <person name="Singh N.K."/>
            <person name="Messing J."/>
            <person name="Nelson A.B."/>
            <person name="Fuks G."/>
            <person name="Kavchok S."/>
            <person name="Keizer G."/>
            <person name="Linton E."/>
            <person name="Llaca V."/>
            <person name="Song R."/>
            <person name="Tanyolac B."/>
            <person name="Young S."/>
            <person name="Ho-Il K."/>
            <person name="Hahn J.H."/>
            <person name="Sangsakoo G."/>
            <person name="Vanavichit A."/>
            <person name="de Mattos Luiz.A.T."/>
            <person name="Zimmer P.D."/>
            <person name="Malone G."/>
            <person name="Dellagostin O."/>
            <person name="de Oliveira A.C."/>
            <person name="Bevan M."/>
            <person name="Bancroft I."/>
            <person name="Minx P."/>
            <person name="Cordum H."/>
            <person name="Wilson R."/>
            <person name="Cheng Z."/>
            <person name="Jin W."/>
            <person name="Jiang J."/>
            <person name="Leong S.A."/>
            <person name="Iwama H."/>
            <person name="Gojobori T."/>
            <person name="Itoh T."/>
            <person name="Niimura Y."/>
            <person name="Fujii Y."/>
            <person name="Habara T."/>
            <person name="Sakai H."/>
            <person name="Sato Y."/>
            <person name="Wilson G."/>
            <person name="Kumar K."/>
            <person name="McCouch S."/>
            <person name="Juretic N."/>
            <person name="Hoen D."/>
            <person name="Wright S."/>
            <person name="Bruskiewich R."/>
            <person name="Bureau T."/>
            <person name="Miyao A."/>
            <person name="Hirochika H."/>
            <person name="Nishikawa T."/>
            <person name="Kadowaki K."/>
            <person name="Sugiura M."/>
            <person name="Burr B."/>
            <person name="Sasaki T."/>
        </authorList>
    </citation>
    <scope>NUCLEOTIDE SEQUENCE [LARGE SCALE GENOMIC DNA]</scope>
    <source>
        <strain evidence="3">cv. Nipponbare</strain>
    </source>
</reference>
<dbReference type="STRING" id="39947.A0A0P0V972"/>
<proteinExistence type="predicted"/>
<keyword evidence="3" id="KW-1185">Reference proteome</keyword>
<protein>
    <submittedName>
        <fullName evidence="2">Os01g0787300 protein</fullName>
    </submittedName>
</protein>
<dbReference type="OMA" id="RNCQARE"/>
<gene>
    <name evidence="2" type="ordered locus">Os01g0787300</name>
    <name evidence="2" type="ORF">OSNPB_010787300</name>
</gene>
<feature type="compositionally biased region" description="Basic and acidic residues" evidence="1">
    <location>
        <begin position="139"/>
        <end position="152"/>
    </location>
</feature>
<dbReference type="Proteomes" id="UP000059680">
    <property type="component" value="Chromosome 1"/>
</dbReference>
<dbReference type="Gramene" id="Os01t0787300-01">
    <property type="protein sequence ID" value="Os01t0787300-01"/>
    <property type="gene ID" value="Os01g0787300"/>
</dbReference>